<evidence type="ECO:0000259" key="2">
    <source>
        <dbReference type="Pfam" id="PF13111"/>
    </source>
</evidence>
<dbReference type="InterPro" id="IPR025085">
    <property type="entry name" value="pPIWI_RE_X"/>
</dbReference>
<evidence type="ECO:0000313" key="5">
    <source>
        <dbReference type="Proteomes" id="UP000199028"/>
    </source>
</evidence>
<feature type="domain" description="pPIWI-RE module N-terminal" evidence="2">
    <location>
        <begin position="12"/>
        <end position="421"/>
    </location>
</feature>
<dbReference type="Proteomes" id="UP000199028">
    <property type="component" value="Unassembled WGS sequence"/>
</dbReference>
<dbReference type="RefSeq" id="WP_090069458.1">
    <property type="nucleotide sequence ID" value="NZ_FOFT01000012.1"/>
</dbReference>
<name>A0A1H9WSI1_9PSEU</name>
<dbReference type="OrthoDB" id="3199411at2"/>
<evidence type="ECO:0000259" key="3">
    <source>
        <dbReference type="Pfam" id="PF18157"/>
    </source>
</evidence>
<dbReference type="AlphaFoldDB" id="A0A1H9WSI1"/>
<dbReference type="Pfam" id="PF13111">
    <property type="entry name" value="pPIWI_RE_X"/>
    <property type="match status" value="1"/>
</dbReference>
<accession>A0A1H9WSI1</accession>
<dbReference type="Pfam" id="PF13032">
    <property type="entry name" value="RNaseH_pPIWI_RE"/>
    <property type="match status" value="1"/>
</dbReference>
<keyword evidence="5" id="KW-1185">Reference proteome</keyword>
<dbReference type="Pfam" id="PF18157">
    <property type="entry name" value="MID_pPIWI_RE"/>
    <property type="match status" value="1"/>
</dbReference>
<dbReference type="InterPro" id="IPR040496">
    <property type="entry name" value="MID_pPIWI_RE"/>
</dbReference>
<dbReference type="InterPro" id="IPR024996">
    <property type="entry name" value="RNaseH_pPIWI_RE"/>
</dbReference>
<dbReference type="EMBL" id="FOFT01000012">
    <property type="protein sequence ID" value="SES36637.1"/>
    <property type="molecule type" value="Genomic_DNA"/>
</dbReference>
<protein>
    <recommendedName>
        <fullName evidence="6">DUF3893 domain-containing protein</fullName>
    </recommendedName>
</protein>
<evidence type="ECO:0000313" key="4">
    <source>
        <dbReference type="EMBL" id="SES36637.1"/>
    </source>
</evidence>
<evidence type="ECO:0000259" key="1">
    <source>
        <dbReference type="Pfam" id="PF13032"/>
    </source>
</evidence>
<evidence type="ECO:0008006" key="6">
    <source>
        <dbReference type="Google" id="ProtNLM"/>
    </source>
</evidence>
<organism evidence="4 5">
    <name type="scientific">Lentzea flaviverrucosa</name>
    <dbReference type="NCBI Taxonomy" id="200379"/>
    <lineage>
        <taxon>Bacteria</taxon>
        <taxon>Bacillati</taxon>
        <taxon>Actinomycetota</taxon>
        <taxon>Actinomycetes</taxon>
        <taxon>Pseudonocardiales</taxon>
        <taxon>Pseudonocardiaceae</taxon>
        <taxon>Lentzea</taxon>
    </lineage>
</organism>
<proteinExistence type="predicted"/>
<feature type="domain" description="Prokaryotic pPIWI-RE MID" evidence="3">
    <location>
        <begin position="486"/>
        <end position="623"/>
    </location>
</feature>
<feature type="domain" description="pPIWI-RE RNaseH" evidence="1">
    <location>
        <begin position="635"/>
        <end position="933"/>
    </location>
</feature>
<sequence length="945" mass="103997">MGFEYSTIRQAAYVPVRPLSASFRALPFPEEFLGGVLDLCNAGVHKGREPFRRVPTRRFDDLLQGLAADVVVMSRPAELDPEKDHWLYVPSESPDPLPDDVLHRLFGVWLSDLRPENEHRPRVREVLAGLDARPSRWRDVAISLLDTESSPGGTSRPDERQFQLVSDHFARRVQALGPYDTGAGVLHFHAVARGPRGRGAELMSQPLPFVERGKEWWFSVKIGITIHTVPFSPCFRVHVHTGLRRWLTRPSAKTGRVWLPSDSDTSVYLRPVVPWLPGAPSSDRYTVARLTWDRAERRHQWRHGDAAGMLRRLSLSRPFPDVDQLLTKPTSWLGTSNTTRALVVHSARTGEHGVGSGLMSHQRSQLVEWLEQAFAPELERVPDLTRSRLAPNTVAAARTEQGDLAADLDATARRTALARASQPPVGIGEEKSSLELRLLWQTAEMRDAATAALIGLLGLPGDGGAGELPADAYETGGPGHPVILSWHTDELVIRLRCLKLVGGLAESLGVSAMPGPKAAALAVGLRTRRAAVAKFLAGDGASTAAPPSLALVEIDRREDFPAAREDPKFAVRLGCADAGVVTQFVVVPKTVRGYNSAKNIGHRARSAWEDGLRQLGVRVVPRHTLGDKVPADLQYLGLWMVTRRRDSRTGLSRRLAVAVLVRPDRARTGGVSLLGWDDEAHDGVGAWVPYSQLMLRLTRLAEVAADDFEETSTGKPSWSVRRRSEQEQRQETSRFLQKLLYSTEVRRCPTVLLCHSQNVRGQWPWLQDGVMIRDLVRTGHAPPASLNDSLRVVRVRTGEGGETPQWWGTGSPKGVNGLPAGFWVPAGADRVFYSTTEKAGTFKASAVEADKLAPRPLRAGPRKGMPTVDTGVPAWNPTLVEIVVQGCHPDQGDDPEALAFAVHQQRQAPDYTDALRLPLPLHLAKLAQEYVLPTAAEHEDDQAER</sequence>
<reference evidence="5" key="1">
    <citation type="submission" date="2016-10" db="EMBL/GenBank/DDBJ databases">
        <authorList>
            <person name="Varghese N."/>
            <person name="Submissions S."/>
        </authorList>
    </citation>
    <scope>NUCLEOTIDE SEQUENCE [LARGE SCALE GENOMIC DNA]</scope>
    <source>
        <strain evidence="5">CGMCC 4.578</strain>
    </source>
</reference>
<gene>
    <name evidence="4" type="ORF">SAMN05216195_112171</name>
</gene>